<accession>A0A8J9YIG6</accession>
<evidence type="ECO:0000259" key="4">
    <source>
        <dbReference type="PROSITE" id="PS50053"/>
    </source>
</evidence>
<protein>
    <recommendedName>
        <fullName evidence="4">Ubiquitin-like domain-containing protein</fullName>
    </recommendedName>
</protein>
<dbReference type="Gene3D" id="3.10.20.90">
    <property type="entry name" value="Phosphatidylinositol 3-kinase Catalytic Subunit, Chain A, domain 1"/>
    <property type="match status" value="1"/>
</dbReference>
<evidence type="ECO:0000313" key="6">
    <source>
        <dbReference type="Proteomes" id="UP000838878"/>
    </source>
</evidence>
<evidence type="ECO:0000313" key="5">
    <source>
        <dbReference type="EMBL" id="CAH0729026.1"/>
    </source>
</evidence>
<dbReference type="InterPro" id="IPR047154">
    <property type="entry name" value="UBL4A-like"/>
</dbReference>
<dbReference type="Proteomes" id="UP000838878">
    <property type="component" value="Chromosome 7"/>
</dbReference>
<name>A0A8J9YIG6_9NEOP</name>
<dbReference type="Pfam" id="PF00240">
    <property type="entry name" value="ubiquitin"/>
    <property type="match status" value="1"/>
</dbReference>
<keyword evidence="2" id="KW-0963">Cytoplasm</keyword>
<proteinExistence type="predicted"/>
<dbReference type="GO" id="GO:0071818">
    <property type="term" value="C:BAT3 complex"/>
    <property type="evidence" value="ECO:0007669"/>
    <property type="project" value="TreeGrafter"/>
</dbReference>
<dbReference type="PROSITE" id="PS00299">
    <property type="entry name" value="UBIQUITIN_1"/>
    <property type="match status" value="1"/>
</dbReference>
<evidence type="ECO:0000256" key="3">
    <source>
        <dbReference type="SAM" id="MobiDB-lite"/>
    </source>
</evidence>
<dbReference type="InterPro" id="IPR019954">
    <property type="entry name" value="Ubiquitin_CS"/>
</dbReference>
<dbReference type="PANTHER" id="PTHR46555:SF1">
    <property type="entry name" value="UBIQUITIN-LIKE PROTEIN 4A"/>
    <property type="match status" value="1"/>
</dbReference>
<dbReference type="GO" id="GO:0006620">
    <property type="term" value="P:post-translational protein targeting to endoplasmic reticulum membrane"/>
    <property type="evidence" value="ECO:0007669"/>
    <property type="project" value="InterPro"/>
</dbReference>
<dbReference type="GO" id="GO:0051087">
    <property type="term" value="F:protein-folding chaperone binding"/>
    <property type="evidence" value="ECO:0007669"/>
    <property type="project" value="TreeGrafter"/>
</dbReference>
<organism evidence="5 6">
    <name type="scientific">Brenthis ino</name>
    <name type="common">lesser marbled fritillary</name>
    <dbReference type="NCBI Taxonomy" id="405034"/>
    <lineage>
        <taxon>Eukaryota</taxon>
        <taxon>Metazoa</taxon>
        <taxon>Ecdysozoa</taxon>
        <taxon>Arthropoda</taxon>
        <taxon>Hexapoda</taxon>
        <taxon>Insecta</taxon>
        <taxon>Pterygota</taxon>
        <taxon>Neoptera</taxon>
        <taxon>Endopterygota</taxon>
        <taxon>Lepidoptera</taxon>
        <taxon>Glossata</taxon>
        <taxon>Ditrysia</taxon>
        <taxon>Papilionoidea</taxon>
        <taxon>Nymphalidae</taxon>
        <taxon>Heliconiinae</taxon>
        <taxon>Argynnini</taxon>
        <taxon>Brenthis</taxon>
    </lineage>
</organism>
<dbReference type="InterPro" id="IPR000626">
    <property type="entry name" value="Ubiquitin-like_dom"/>
</dbReference>
<dbReference type="SUPFAM" id="SSF54236">
    <property type="entry name" value="Ubiquitin-like"/>
    <property type="match status" value="1"/>
</dbReference>
<dbReference type="InterPro" id="IPR029071">
    <property type="entry name" value="Ubiquitin-like_domsf"/>
</dbReference>
<evidence type="ECO:0000256" key="2">
    <source>
        <dbReference type="ARBA" id="ARBA00022490"/>
    </source>
</evidence>
<dbReference type="PROSITE" id="PS50053">
    <property type="entry name" value="UBIQUITIN_2"/>
    <property type="match status" value="1"/>
</dbReference>
<feature type="non-terminal residue" evidence="5">
    <location>
        <position position="152"/>
    </location>
</feature>
<dbReference type="EMBL" id="OV170227">
    <property type="protein sequence ID" value="CAH0729026.1"/>
    <property type="molecule type" value="Genomic_DNA"/>
</dbReference>
<dbReference type="GO" id="GO:0071816">
    <property type="term" value="P:tail-anchored membrane protein insertion into ER membrane"/>
    <property type="evidence" value="ECO:0007669"/>
    <property type="project" value="TreeGrafter"/>
</dbReference>
<dbReference type="OrthoDB" id="417450at2759"/>
<reference evidence="5" key="1">
    <citation type="submission" date="2021-12" db="EMBL/GenBank/DDBJ databases">
        <authorList>
            <person name="Martin H S."/>
        </authorList>
    </citation>
    <scope>NUCLEOTIDE SEQUENCE</scope>
</reference>
<dbReference type="PANTHER" id="PTHR46555">
    <property type="entry name" value="UBIQUITIN-LIKE PROTEIN 4A"/>
    <property type="match status" value="1"/>
</dbReference>
<dbReference type="SMART" id="SM00213">
    <property type="entry name" value="UBQ"/>
    <property type="match status" value="1"/>
</dbReference>
<comment type="subcellular location">
    <subcellularLocation>
        <location evidence="1">Cytoplasm</location>
        <location evidence="1">Cytosol</location>
    </subcellularLocation>
</comment>
<sequence length="152" mass="17182">MNITVKQLQGGECHLEVFPTTKISEIKQHIAAKLRIPIEEQKLLLLGRTLADDQTVDSYPSIKEGSKLNLVVKKPEGLFEASIKYFKKNGMSEVDARNATNQLLKIIEEKMNKLSWDDIERLCLDCMMEECGVPRPGSDQDTENENEDAFGL</sequence>
<keyword evidence="6" id="KW-1185">Reference proteome</keyword>
<dbReference type="AlphaFoldDB" id="A0A8J9YIG6"/>
<evidence type="ECO:0000256" key="1">
    <source>
        <dbReference type="ARBA" id="ARBA00004514"/>
    </source>
</evidence>
<feature type="domain" description="Ubiquitin-like" evidence="4">
    <location>
        <begin position="1"/>
        <end position="77"/>
    </location>
</feature>
<gene>
    <name evidence="5" type="ORF">BINO364_LOCUS14179</name>
</gene>
<feature type="region of interest" description="Disordered" evidence="3">
    <location>
        <begin position="133"/>
        <end position="152"/>
    </location>
</feature>
<feature type="compositionally biased region" description="Acidic residues" evidence="3">
    <location>
        <begin position="140"/>
        <end position="152"/>
    </location>
</feature>